<proteinExistence type="inferred from homology"/>
<keyword evidence="12" id="KW-0732">Signal</keyword>
<dbReference type="GO" id="GO:0030014">
    <property type="term" value="C:CCR4-NOT complex"/>
    <property type="evidence" value="ECO:0007669"/>
    <property type="project" value="InterPro"/>
</dbReference>
<dbReference type="Pfam" id="PF00657">
    <property type="entry name" value="Lipase_GDSL"/>
    <property type="match status" value="1"/>
</dbReference>
<keyword evidence="9" id="KW-0804">Transcription</keyword>
<comment type="similarity">
    <text evidence="4">Belongs to the 'GDSL' lipolytic enzyme family.</text>
</comment>
<evidence type="ECO:0000313" key="14">
    <source>
        <dbReference type="Proteomes" id="UP000734854"/>
    </source>
</evidence>
<dbReference type="GO" id="GO:0031047">
    <property type="term" value="P:regulatory ncRNA-mediated gene silencing"/>
    <property type="evidence" value="ECO:0007669"/>
    <property type="project" value="UniProtKB-KW"/>
</dbReference>
<dbReference type="InterPro" id="IPR036514">
    <property type="entry name" value="SGNH_hydro_sf"/>
</dbReference>
<dbReference type="Pfam" id="PF10155">
    <property type="entry name" value="CNOT11"/>
    <property type="match status" value="1"/>
</dbReference>
<sequence length="794" mass="88527">MRGQDSKHAATMFLYWFLVATFTLHSQSGFCHALQVPAMFVFGDSLVDDGNNNYLSSIAKSNYYPYGIDFFQGPTGRFSNGKTVIDVLCDLLGIPYLPPYASPDLNGSRLLYGVNYASAAGGILDESGRYSLSQQVLNFESNLNDLKSLIGNENFEDYLAKSIVIMVLGSNDYINNYLLRSSYSTSYEYSPQEYASLLIDHYTRQILALHSMGLRKFLLAGIGPLGCIPNQRASGLAPPDRCVDQVNQIVGYFNTEVKSLVQQLNADHPGSFFIYGDTYRGIGDVLNNPSQYGFTVIDRGCCGLGRNHGQITCLPLAVPCDEREQYVFWDAYHPTEAVNMILGQRAFNGPPDDVYPINFRDDAKPTFAALVATVLSFPAFPLIASMLSIEESKNLFSLLDSESKPFDEIVADYRSQFPREARFRVCFSLAILLEDKVLLKLSQRLVAYLILHQTYSSNPPSSNPFISFLVNAASDDTSEKMEMAFIQLSMGSLGGSNNKEVMKLSAVDYIKGFDSSSYVLLQCEQLQKLFSDSVQSKSYENIFQAASVKNIIPDPDIPIGIDSTPSEPKLPVTGTKPRMGSDDRDNAILGLMQNLSVEGLGPQWIRPTPPMLPVLDGEFIWLNPDNDHELLWDYGMCADTSRGSAVRDLIAKALKGPLAPAQQEDLVEHNPLIAVEVLSKLMNSPEISEYFTVLVNMEMSLHSMEVVNRLTTAVNLPTEFVHMYITNCISSCENIKDKYVQNRLVRLVCVFLQSLIRNKIINVRDLFIEVQAFCIEFSRIREAAGLFRLLKTLE</sequence>
<name>A0A8J5FBA8_ZINOF</name>
<gene>
    <name evidence="13" type="ORF">ZIOFF_058550</name>
</gene>
<dbReference type="PANTHER" id="PTHR15975:SF0">
    <property type="entry name" value="CCR4-NOT TRANSCRIPTION COMPLEX SUBUNIT 11"/>
    <property type="match status" value="1"/>
</dbReference>
<evidence type="ECO:0000256" key="5">
    <source>
        <dbReference type="ARBA" id="ARBA00014872"/>
    </source>
</evidence>
<evidence type="ECO:0000256" key="3">
    <source>
        <dbReference type="ARBA" id="ARBA00008030"/>
    </source>
</evidence>
<evidence type="ECO:0000256" key="8">
    <source>
        <dbReference type="ARBA" id="ARBA00023158"/>
    </source>
</evidence>
<dbReference type="InterPro" id="IPR001087">
    <property type="entry name" value="GDSL"/>
</dbReference>
<keyword evidence="10" id="KW-0539">Nucleus</keyword>
<dbReference type="InterPro" id="IPR035669">
    <property type="entry name" value="SGNH_plant_lipase-like"/>
</dbReference>
<dbReference type="CDD" id="cd01837">
    <property type="entry name" value="SGNH_plant_lipase_like"/>
    <property type="match status" value="1"/>
</dbReference>
<evidence type="ECO:0000256" key="10">
    <source>
        <dbReference type="ARBA" id="ARBA00023242"/>
    </source>
</evidence>
<keyword evidence="6" id="KW-0963">Cytoplasm</keyword>
<dbReference type="GO" id="GO:0005634">
    <property type="term" value="C:nucleus"/>
    <property type="evidence" value="ECO:0007669"/>
    <property type="project" value="UniProtKB-SubCell"/>
</dbReference>
<evidence type="ECO:0000256" key="11">
    <source>
        <dbReference type="SAM" id="MobiDB-lite"/>
    </source>
</evidence>
<evidence type="ECO:0000256" key="7">
    <source>
        <dbReference type="ARBA" id="ARBA00023015"/>
    </source>
</evidence>
<dbReference type="AlphaFoldDB" id="A0A8J5FBA8"/>
<dbReference type="Gene3D" id="3.40.50.1110">
    <property type="entry name" value="SGNH hydrolase"/>
    <property type="match status" value="1"/>
</dbReference>
<feature type="region of interest" description="Disordered" evidence="11">
    <location>
        <begin position="559"/>
        <end position="581"/>
    </location>
</feature>
<dbReference type="InterPro" id="IPR019312">
    <property type="entry name" value="CNOT11"/>
</dbReference>
<dbReference type="GO" id="GO:0005737">
    <property type="term" value="C:cytoplasm"/>
    <property type="evidence" value="ECO:0007669"/>
    <property type="project" value="UniProtKB-SubCell"/>
</dbReference>
<evidence type="ECO:0000256" key="12">
    <source>
        <dbReference type="SAM" id="SignalP"/>
    </source>
</evidence>
<evidence type="ECO:0000256" key="9">
    <source>
        <dbReference type="ARBA" id="ARBA00023163"/>
    </source>
</evidence>
<evidence type="ECO:0000256" key="1">
    <source>
        <dbReference type="ARBA" id="ARBA00004123"/>
    </source>
</evidence>
<comment type="subcellular location">
    <subcellularLocation>
        <location evidence="2">Cytoplasm</location>
    </subcellularLocation>
    <subcellularLocation>
        <location evidence="1">Nucleus</location>
    </subcellularLocation>
</comment>
<keyword evidence="7" id="KW-0805">Transcription regulation</keyword>
<feature type="signal peptide" evidence="12">
    <location>
        <begin position="1"/>
        <end position="33"/>
    </location>
</feature>
<comment type="caution">
    <text evidence="13">The sequence shown here is derived from an EMBL/GenBank/DDBJ whole genome shotgun (WGS) entry which is preliminary data.</text>
</comment>
<dbReference type="GO" id="GO:0016788">
    <property type="term" value="F:hydrolase activity, acting on ester bonds"/>
    <property type="evidence" value="ECO:0007669"/>
    <property type="project" value="InterPro"/>
</dbReference>
<organism evidence="13 14">
    <name type="scientific">Zingiber officinale</name>
    <name type="common">Ginger</name>
    <name type="synonym">Amomum zingiber</name>
    <dbReference type="NCBI Taxonomy" id="94328"/>
    <lineage>
        <taxon>Eukaryota</taxon>
        <taxon>Viridiplantae</taxon>
        <taxon>Streptophyta</taxon>
        <taxon>Embryophyta</taxon>
        <taxon>Tracheophyta</taxon>
        <taxon>Spermatophyta</taxon>
        <taxon>Magnoliopsida</taxon>
        <taxon>Liliopsida</taxon>
        <taxon>Zingiberales</taxon>
        <taxon>Zingiberaceae</taxon>
        <taxon>Zingiber</taxon>
    </lineage>
</organism>
<dbReference type="Proteomes" id="UP000734854">
    <property type="component" value="Unassembled WGS sequence"/>
</dbReference>
<evidence type="ECO:0000313" key="13">
    <source>
        <dbReference type="EMBL" id="KAG6481926.1"/>
    </source>
</evidence>
<protein>
    <recommendedName>
        <fullName evidence="5">CCR4-NOT transcription complex subunit 11</fullName>
    </recommendedName>
</protein>
<dbReference type="PANTHER" id="PTHR15975">
    <property type="entry name" value="CCR4-NOT TRANSCRIPTION COMPLEX SUBUNIT 11"/>
    <property type="match status" value="1"/>
</dbReference>
<feature type="chain" id="PRO_5035297470" description="CCR4-NOT transcription complex subunit 11" evidence="12">
    <location>
        <begin position="34"/>
        <end position="794"/>
    </location>
</feature>
<keyword evidence="14" id="KW-1185">Reference proteome</keyword>
<accession>A0A8J5FBA8</accession>
<reference evidence="13 14" key="1">
    <citation type="submission" date="2020-08" db="EMBL/GenBank/DDBJ databases">
        <title>Plant Genome Project.</title>
        <authorList>
            <person name="Zhang R.-G."/>
        </authorList>
    </citation>
    <scope>NUCLEOTIDE SEQUENCE [LARGE SCALE GENOMIC DNA]</scope>
    <source>
        <tissue evidence="13">Rhizome</tissue>
    </source>
</reference>
<evidence type="ECO:0000256" key="4">
    <source>
        <dbReference type="ARBA" id="ARBA00008668"/>
    </source>
</evidence>
<comment type="similarity">
    <text evidence="3">Belongs to the CNOT11 family.</text>
</comment>
<keyword evidence="8" id="KW-0943">RNA-mediated gene silencing</keyword>
<dbReference type="EMBL" id="JACMSC010000016">
    <property type="protein sequence ID" value="KAG6481926.1"/>
    <property type="molecule type" value="Genomic_DNA"/>
</dbReference>
<evidence type="ECO:0000256" key="2">
    <source>
        <dbReference type="ARBA" id="ARBA00004496"/>
    </source>
</evidence>
<evidence type="ECO:0000256" key="6">
    <source>
        <dbReference type="ARBA" id="ARBA00022490"/>
    </source>
</evidence>